<name>A0ABQ1GEB8_9BACL</name>
<dbReference type="InterPro" id="IPR023214">
    <property type="entry name" value="HAD_sf"/>
</dbReference>
<accession>A0ABQ1GEB8</accession>
<dbReference type="PANTHER" id="PTHR43434">
    <property type="entry name" value="PHOSPHOGLYCOLATE PHOSPHATASE"/>
    <property type="match status" value="1"/>
</dbReference>
<dbReference type="NCBIfam" id="TIGR01549">
    <property type="entry name" value="HAD-SF-IA-v1"/>
    <property type="match status" value="1"/>
</dbReference>
<evidence type="ECO:0000313" key="1">
    <source>
        <dbReference type="EMBL" id="GGA42134.1"/>
    </source>
</evidence>
<reference evidence="2" key="1">
    <citation type="journal article" date="2019" name="Int. J. Syst. Evol. Microbiol.">
        <title>The Global Catalogue of Microorganisms (GCM) 10K type strain sequencing project: providing services to taxonomists for standard genome sequencing and annotation.</title>
        <authorList>
            <consortium name="The Broad Institute Genomics Platform"/>
            <consortium name="The Broad Institute Genome Sequencing Center for Infectious Disease"/>
            <person name="Wu L."/>
            <person name="Ma J."/>
        </authorList>
    </citation>
    <scope>NUCLEOTIDE SEQUENCE [LARGE SCALE GENOMIC DNA]</scope>
    <source>
        <strain evidence="2">CGMCC 1.12404</strain>
    </source>
</reference>
<dbReference type="InterPro" id="IPR023198">
    <property type="entry name" value="PGP-like_dom2"/>
</dbReference>
<dbReference type="Pfam" id="PF13419">
    <property type="entry name" value="HAD_2"/>
    <property type="match status" value="1"/>
</dbReference>
<dbReference type="SUPFAM" id="SSF56784">
    <property type="entry name" value="HAD-like"/>
    <property type="match status" value="1"/>
</dbReference>
<dbReference type="PANTHER" id="PTHR43434:SF1">
    <property type="entry name" value="PHOSPHOGLYCOLATE PHOSPHATASE"/>
    <property type="match status" value="1"/>
</dbReference>
<protein>
    <submittedName>
        <fullName evidence="1">Pyrophosphatase PpaX</fullName>
    </submittedName>
</protein>
<dbReference type="SFLD" id="SFLDS00003">
    <property type="entry name" value="Haloacid_Dehalogenase"/>
    <property type="match status" value="1"/>
</dbReference>
<gene>
    <name evidence="1" type="primary">ppaX</name>
    <name evidence="1" type="ORF">GCM10007416_13870</name>
</gene>
<dbReference type="PRINTS" id="PR00413">
    <property type="entry name" value="HADHALOGNASE"/>
</dbReference>
<evidence type="ECO:0000313" key="2">
    <source>
        <dbReference type="Proteomes" id="UP000617979"/>
    </source>
</evidence>
<dbReference type="Gene3D" id="3.40.50.1000">
    <property type="entry name" value="HAD superfamily/HAD-like"/>
    <property type="match status" value="1"/>
</dbReference>
<dbReference type="InterPro" id="IPR041492">
    <property type="entry name" value="HAD_2"/>
</dbReference>
<dbReference type="InterPro" id="IPR050155">
    <property type="entry name" value="HAD-like_hydrolase_sf"/>
</dbReference>
<comment type="caution">
    <text evidence="1">The sequence shown here is derived from an EMBL/GenBank/DDBJ whole genome shotgun (WGS) entry which is preliminary data.</text>
</comment>
<proteinExistence type="predicted"/>
<dbReference type="InterPro" id="IPR006439">
    <property type="entry name" value="HAD-SF_hydro_IA"/>
</dbReference>
<organism evidence="1 2">
    <name type="scientific">Kroppenstedtia guangzhouensis</name>
    <dbReference type="NCBI Taxonomy" id="1274356"/>
    <lineage>
        <taxon>Bacteria</taxon>
        <taxon>Bacillati</taxon>
        <taxon>Bacillota</taxon>
        <taxon>Bacilli</taxon>
        <taxon>Bacillales</taxon>
        <taxon>Thermoactinomycetaceae</taxon>
        <taxon>Kroppenstedtia</taxon>
    </lineage>
</organism>
<keyword evidence="2" id="KW-1185">Reference proteome</keyword>
<sequence>MKGVARVIRAVLFDFDGTLADTLPLVYRSFREMWRGVDGRERSDEEILSLFGPPEEEIIRQRVPEEQLEASLEEYYSLYQKFHEEEVEQVPQMLQLLRDLKENGYQVGVVTGKGRRSAEISLAKLEMADLVDILVTGSDVRRYKPHPEGIQKALSQLGCSPEEGIYVGDSPGDVHAGLAAGVGTVGVRWFVGSDSRPFDPKPQLVAESVEVFQNWLTSRG</sequence>
<dbReference type="SFLD" id="SFLDG01135">
    <property type="entry name" value="C1.5.6:_HAD__Beta-PGM__Phospha"/>
    <property type="match status" value="1"/>
</dbReference>
<dbReference type="NCBIfam" id="TIGR01509">
    <property type="entry name" value="HAD-SF-IA-v3"/>
    <property type="match status" value="1"/>
</dbReference>
<dbReference type="Gene3D" id="1.10.150.240">
    <property type="entry name" value="Putative phosphatase, domain 2"/>
    <property type="match status" value="1"/>
</dbReference>
<dbReference type="InterPro" id="IPR036412">
    <property type="entry name" value="HAD-like_sf"/>
</dbReference>
<dbReference type="EMBL" id="BMEX01000004">
    <property type="protein sequence ID" value="GGA42134.1"/>
    <property type="molecule type" value="Genomic_DNA"/>
</dbReference>
<dbReference type="Proteomes" id="UP000617979">
    <property type="component" value="Unassembled WGS sequence"/>
</dbReference>
<dbReference type="SFLD" id="SFLDG01129">
    <property type="entry name" value="C1.5:_HAD__Beta-PGM__Phosphata"/>
    <property type="match status" value="1"/>
</dbReference>